<sequence length="368" mass="39374">MMKRESGEYLIFVIGYRSEVEACSTLTSGCLNLRVSQSLTKPSPPRVTTIRPSRLMSMPPVQVLGPCASLISAAGLVKGPLPLYMTSDPSRAAATMTGLLPCGDSPHATAVILVRPAEPAALDLNTMISFWLLLLLMSHILSVLSDPAVTQRFGSVGCHVPVVISPTWPFVLFMSRRYMSPLTNSVTMAPSLDMIFACGWAVTQRKTLPECRLNSTCWIGWESVAADFLVSQGSMLLKALRVVGVMDAKSWKLTVPSREPLSMRAPAGSRAMLVTARSCVLSTISWVTGNLSASSSSSESEPSESSSLSLSLEAAFSFPCFCDTGFSTCLRVCSICAAMFASFDVLPNDVGTKPRMGSSSARTGSSIW</sequence>
<protein>
    <submittedName>
        <fullName evidence="1">8036f3d8-09dc-434d-bd20-e5a878e0a6b6</fullName>
    </submittedName>
</protein>
<accession>A0A3S4C616</accession>
<dbReference type="AlphaFoldDB" id="A0A3S4C616"/>
<reference evidence="1 2" key="1">
    <citation type="submission" date="2018-04" db="EMBL/GenBank/DDBJ databases">
        <authorList>
            <person name="Huttner S."/>
            <person name="Dainat J."/>
        </authorList>
    </citation>
    <scope>NUCLEOTIDE SEQUENCE [LARGE SCALE GENOMIC DNA]</scope>
</reference>
<dbReference type="Proteomes" id="UP000289323">
    <property type="component" value="Unassembled WGS sequence"/>
</dbReference>
<proteinExistence type="predicted"/>
<evidence type="ECO:0000313" key="2">
    <source>
        <dbReference type="Proteomes" id="UP000289323"/>
    </source>
</evidence>
<dbReference type="EMBL" id="OUUZ01000009">
    <property type="protein sequence ID" value="SPQ22298.1"/>
    <property type="molecule type" value="Genomic_DNA"/>
</dbReference>
<name>A0A3S4C616_9PEZI</name>
<evidence type="ECO:0000313" key="1">
    <source>
        <dbReference type="EMBL" id="SPQ22298.1"/>
    </source>
</evidence>
<organism evidence="1 2">
    <name type="scientific">Thermothielavioides terrestris</name>
    <dbReference type="NCBI Taxonomy" id="2587410"/>
    <lineage>
        <taxon>Eukaryota</taxon>
        <taxon>Fungi</taxon>
        <taxon>Dikarya</taxon>
        <taxon>Ascomycota</taxon>
        <taxon>Pezizomycotina</taxon>
        <taxon>Sordariomycetes</taxon>
        <taxon>Sordariomycetidae</taxon>
        <taxon>Sordariales</taxon>
        <taxon>Chaetomiaceae</taxon>
        <taxon>Thermothielavioides</taxon>
    </lineage>
</organism>
<gene>
    <name evidence="1" type="ORF">TT172_LOCUS4716</name>
</gene>